<name>A0ABU3NTC9_9FIRM</name>
<organism evidence="1 2">
    <name type="scientific">Anaeroselena agilis</name>
    <dbReference type="NCBI Taxonomy" id="3063788"/>
    <lineage>
        <taxon>Bacteria</taxon>
        <taxon>Bacillati</taxon>
        <taxon>Bacillota</taxon>
        <taxon>Negativicutes</taxon>
        <taxon>Acetonemataceae</taxon>
        <taxon>Anaeroselena</taxon>
    </lineage>
</organism>
<dbReference type="Proteomes" id="UP001254848">
    <property type="component" value="Unassembled WGS sequence"/>
</dbReference>
<evidence type="ECO:0000313" key="2">
    <source>
        <dbReference type="Proteomes" id="UP001254848"/>
    </source>
</evidence>
<keyword evidence="2" id="KW-1185">Reference proteome</keyword>
<protein>
    <recommendedName>
        <fullName evidence="3">Phage minor tail protein L</fullName>
    </recommendedName>
</protein>
<comment type="caution">
    <text evidence="1">The sequence shown here is derived from an EMBL/GenBank/DDBJ whole genome shotgun (WGS) entry which is preliminary data.</text>
</comment>
<accession>A0ABU3NTC9</accession>
<evidence type="ECO:0008006" key="3">
    <source>
        <dbReference type="Google" id="ProtNLM"/>
    </source>
</evidence>
<dbReference type="Pfam" id="PF05100">
    <property type="entry name" value="Phage_tail_L"/>
    <property type="match status" value="1"/>
</dbReference>
<sequence length="207" mass="23079">MPLSFSSAGLIEKNKLASDHPWIVLFEVQLPDGTSAHLAKNNEVVTWRNIAWEPIPVVLSDNTQDMKSMSTFTVQISNVSGVIQSYLEEYNGLVDCAIIIRLVHAAHLDNTTPEIEESFNVQSAAYDEEWVTFTLGSDFWMYYRALADRYLPDFCCWKYGQIKCGVSALTLAQYPSCGHTLADCRKRNNTLRFGGAPGMGGFYASSS</sequence>
<dbReference type="RefSeq" id="WP_413778636.1">
    <property type="nucleotide sequence ID" value="NZ_JAUOZS010000001.1"/>
</dbReference>
<dbReference type="InterPro" id="IPR006487">
    <property type="entry name" value="Phage_lambda_L"/>
</dbReference>
<evidence type="ECO:0000313" key="1">
    <source>
        <dbReference type="EMBL" id="MDT8900076.1"/>
    </source>
</evidence>
<proteinExistence type="predicted"/>
<reference evidence="1 2" key="1">
    <citation type="submission" date="2023-07" db="EMBL/GenBank/DDBJ databases">
        <title>The novel representative of Negativicutes class, Anaeroselena agilis gen. nov. sp. nov.</title>
        <authorList>
            <person name="Prokofeva M.I."/>
            <person name="Elcheninov A.G."/>
            <person name="Klyukina A."/>
            <person name="Kublanov I.V."/>
            <person name="Frolov E.N."/>
            <person name="Podosokorskaya O.A."/>
        </authorList>
    </citation>
    <scope>NUCLEOTIDE SEQUENCE [LARGE SCALE GENOMIC DNA]</scope>
    <source>
        <strain evidence="1 2">4137-cl</strain>
    </source>
</reference>
<gene>
    <name evidence="1" type="ORF">Q4T40_02345</name>
</gene>
<dbReference type="EMBL" id="JAUOZS010000001">
    <property type="protein sequence ID" value="MDT8900076.1"/>
    <property type="molecule type" value="Genomic_DNA"/>
</dbReference>